<dbReference type="RefSeq" id="WP_057870495.1">
    <property type="nucleotide sequence ID" value="NZ_AZGB01000001.1"/>
</dbReference>
<name>A0A0R1VRX2_9LACO</name>
<dbReference type="PATRIC" id="fig|1423750.3.peg.1586"/>
<dbReference type="InterPro" id="IPR029058">
    <property type="entry name" value="AB_hydrolase_fold"/>
</dbReference>
<dbReference type="Proteomes" id="UP000051451">
    <property type="component" value="Unassembled WGS sequence"/>
</dbReference>
<evidence type="ECO:0000259" key="1">
    <source>
        <dbReference type="Pfam" id="PF12146"/>
    </source>
</evidence>
<dbReference type="InterPro" id="IPR022742">
    <property type="entry name" value="Hydrolase_4"/>
</dbReference>
<dbReference type="SUPFAM" id="SSF53474">
    <property type="entry name" value="alpha/beta-Hydrolases"/>
    <property type="match status" value="1"/>
</dbReference>
<proteinExistence type="predicted"/>
<dbReference type="OrthoDB" id="9780269at2"/>
<feature type="domain" description="Serine aminopeptidase S33" evidence="1">
    <location>
        <begin position="52"/>
        <end position="257"/>
    </location>
</feature>
<dbReference type="GeneID" id="98317747"/>
<accession>A0A0R1VRX2</accession>
<sequence>MEKEIKIENSSGSLSGTIRVPDNSKKPAIVLIIAGSGPTDRDGNNHLSGKTNNLKQLAEQLAEHNVASLRFDKRGVGKSQAAVVSEKQLRLQTFVTDTLAWAKHLRDSAKFSQIFILGHSEGGLIAIEACQQFKADGLILLATPGRNLANILQDQLTQQLAGQPEWLQKSLKILDSLKNGELVPQVPVELQALFRPSVQPYLQSILKLDPAVELTKLTLPILLIQGNEDLQISVADAQLLKRAVPTAKLAIIPHMNHV</sequence>
<dbReference type="Gene3D" id="3.40.50.1820">
    <property type="entry name" value="alpha/beta hydrolase"/>
    <property type="match status" value="1"/>
</dbReference>
<reference evidence="2 3" key="1">
    <citation type="journal article" date="2015" name="Genome Announc.">
        <title>Expanding the biotechnology potential of lactobacilli through comparative genomics of 213 strains and associated genera.</title>
        <authorList>
            <person name="Sun Z."/>
            <person name="Harris H.M."/>
            <person name="McCann A."/>
            <person name="Guo C."/>
            <person name="Argimon S."/>
            <person name="Zhang W."/>
            <person name="Yang X."/>
            <person name="Jeffery I.B."/>
            <person name="Cooney J.C."/>
            <person name="Kagawa T.F."/>
            <person name="Liu W."/>
            <person name="Song Y."/>
            <person name="Salvetti E."/>
            <person name="Wrobel A."/>
            <person name="Rasinkangas P."/>
            <person name="Parkhill J."/>
            <person name="Rea M.C."/>
            <person name="O'Sullivan O."/>
            <person name="Ritari J."/>
            <person name="Douillard F.P."/>
            <person name="Paul Ross R."/>
            <person name="Yang R."/>
            <person name="Briner A.E."/>
            <person name="Felis G.E."/>
            <person name="de Vos W.M."/>
            <person name="Barrangou R."/>
            <person name="Klaenhammer T.R."/>
            <person name="Caufield P.W."/>
            <person name="Cui Y."/>
            <person name="Zhang H."/>
            <person name="O'Toole P.W."/>
        </authorList>
    </citation>
    <scope>NUCLEOTIDE SEQUENCE [LARGE SCALE GENOMIC DNA]</scope>
    <source>
        <strain evidence="2 3">DSM 18630</strain>
    </source>
</reference>
<dbReference type="Pfam" id="PF12146">
    <property type="entry name" value="Hydrolase_4"/>
    <property type="match status" value="1"/>
</dbReference>
<dbReference type="STRING" id="1423750.FC89_GL001544"/>
<evidence type="ECO:0000313" key="3">
    <source>
        <dbReference type="Proteomes" id="UP000051451"/>
    </source>
</evidence>
<gene>
    <name evidence="2" type="ORF">FC89_GL001544</name>
</gene>
<evidence type="ECO:0000313" key="2">
    <source>
        <dbReference type="EMBL" id="KRM08207.1"/>
    </source>
</evidence>
<dbReference type="PANTHER" id="PTHR43265">
    <property type="entry name" value="ESTERASE ESTD"/>
    <property type="match status" value="1"/>
</dbReference>
<dbReference type="PANTHER" id="PTHR43265:SF1">
    <property type="entry name" value="ESTERASE ESTD"/>
    <property type="match status" value="1"/>
</dbReference>
<dbReference type="GO" id="GO:0052689">
    <property type="term" value="F:carboxylic ester hydrolase activity"/>
    <property type="evidence" value="ECO:0007669"/>
    <property type="project" value="TreeGrafter"/>
</dbReference>
<protein>
    <recommendedName>
        <fullName evidence="1">Serine aminopeptidase S33 domain-containing protein</fullName>
    </recommendedName>
</protein>
<comment type="caution">
    <text evidence="2">The sequence shown here is derived from an EMBL/GenBank/DDBJ whole genome shotgun (WGS) entry which is preliminary data.</text>
</comment>
<dbReference type="InterPro" id="IPR053145">
    <property type="entry name" value="AB_hydrolase_Est10"/>
</dbReference>
<organism evidence="2 3">
    <name type="scientific">Liquorilactobacillus ghanensis DSM 18630</name>
    <dbReference type="NCBI Taxonomy" id="1423750"/>
    <lineage>
        <taxon>Bacteria</taxon>
        <taxon>Bacillati</taxon>
        <taxon>Bacillota</taxon>
        <taxon>Bacilli</taxon>
        <taxon>Lactobacillales</taxon>
        <taxon>Lactobacillaceae</taxon>
        <taxon>Liquorilactobacillus</taxon>
    </lineage>
</organism>
<keyword evidence="3" id="KW-1185">Reference proteome</keyword>
<dbReference type="EMBL" id="AZGB01000001">
    <property type="protein sequence ID" value="KRM08207.1"/>
    <property type="molecule type" value="Genomic_DNA"/>
</dbReference>
<dbReference type="AlphaFoldDB" id="A0A0R1VRX2"/>